<dbReference type="Proteomes" id="UP000095300">
    <property type="component" value="Unassembled WGS sequence"/>
</dbReference>
<accession>A0A1I8NUK7</accession>
<dbReference type="KEGG" id="scac:106082236"/>
<dbReference type="Pfam" id="PF07898">
    <property type="entry name" value="DUF1676"/>
    <property type="match status" value="1"/>
</dbReference>
<proteinExistence type="predicted"/>
<organism evidence="3 4">
    <name type="scientific">Stomoxys calcitrans</name>
    <name type="common">Stable fly</name>
    <name type="synonym">Conops calcitrans</name>
    <dbReference type="NCBI Taxonomy" id="35570"/>
    <lineage>
        <taxon>Eukaryota</taxon>
        <taxon>Metazoa</taxon>
        <taxon>Ecdysozoa</taxon>
        <taxon>Arthropoda</taxon>
        <taxon>Hexapoda</taxon>
        <taxon>Insecta</taxon>
        <taxon>Pterygota</taxon>
        <taxon>Neoptera</taxon>
        <taxon>Endopterygota</taxon>
        <taxon>Diptera</taxon>
        <taxon>Brachycera</taxon>
        <taxon>Muscomorpha</taxon>
        <taxon>Muscoidea</taxon>
        <taxon>Muscidae</taxon>
        <taxon>Stomoxys</taxon>
    </lineage>
</organism>
<dbReference type="OrthoDB" id="6627399at2759"/>
<dbReference type="InterPro" id="IPR012464">
    <property type="entry name" value="DUF1676"/>
</dbReference>
<feature type="transmembrane region" description="Helical" evidence="1">
    <location>
        <begin position="167"/>
        <end position="189"/>
    </location>
</feature>
<reference evidence="3" key="1">
    <citation type="submission" date="2020-05" db="UniProtKB">
        <authorList>
            <consortium name="EnsemblMetazoa"/>
        </authorList>
    </citation>
    <scope>IDENTIFICATION</scope>
    <source>
        <strain evidence="3">USDA</strain>
    </source>
</reference>
<feature type="chain" id="PRO_5009325541" description="Osiris 16" evidence="2">
    <location>
        <begin position="27"/>
        <end position="277"/>
    </location>
</feature>
<evidence type="ECO:0008006" key="5">
    <source>
        <dbReference type="Google" id="ProtNLM"/>
    </source>
</evidence>
<keyword evidence="1" id="KW-1133">Transmembrane helix</keyword>
<feature type="transmembrane region" description="Helical" evidence="1">
    <location>
        <begin position="195"/>
        <end position="214"/>
    </location>
</feature>
<dbReference type="AlphaFoldDB" id="A0A1I8NUK7"/>
<name>A0A1I8NUK7_STOCA</name>
<evidence type="ECO:0000256" key="1">
    <source>
        <dbReference type="SAM" id="Phobius"/>
    </source>
</evidence>
<evidence type="ECO:0000256" key="2">
    <source>
        <dbReference type="SAM" id="SignalP"/>
    </source>
</evidence>
<gene>
    <name evidence="3" type="primary">106082236</name>
</gene>
<evidence type="ECO:0000313" key="3">
    <source>
        <dbReference type="EnsemblMetazoa" id="SCAU002156-PA"/>
    </source>
</evidence>
<dbReference type="PANTHER" id="PTHR21879:SF9">
    <property type="entry name" value="OSIRIS 16"/>
    <property type="match status" value="1"/>
</dbReference>
<dbReference type="GO" id="GO:0016020">
    <property type="term" value="C:membrane"/>
    <property type="evidence" value="ECO:0007669"/>
    <property type="project" value="TreeGrafter"/>
</dbReference>
<dbReference type="VEuPathDB" id="VectorBase:SCAU002156"/>
<sequence length="277" mass="30283">MQSTWKTMEYLYYLGIFILLLKLSESASIDISSTTERSASKERPSVKQTLDECNTSFSWMCLKIEFVRILEHLTEREELRLLNGISLVKDPEVKEIKTSELMADVARSYPNDPNARINGFIVNKINNFLQTHYLRFKLIDDKTVLQARSMVETGRGGKFGKKGGLEYILAAGLMMKGTLLAIGMGGIALMAGKALMAGLMALTLSAVLGLKNIAGGGGGKSHTYEIVTKPIYTSSHTHSGGHDDHAAHMGHSASGYGGYGRSLKLNLPASLKETKVH</sequence>
<keyword evidence="4" id="KW-1185">Reference proteome</keyword>
<dbReference type="EnsemblMetazoa" id="SCAU002156-RA">
    <property type="protein sequence ID" value="SCAU002156-PA"/>
    <property type="gene ID" value="SCAU002156"/>
</dbReference>
<dbReference type="PANTHER" id="PTHR21879">
    <property type="entry name" value="FI03362P-RELATED-RELATED"/>
    <property type="match status" value="1"/>
</dbReference>
<feature type="signal peptide" evidence="2">
    <location>
        <begin position="1"/>
        <end position="26"/>
    </location>
</feature>
<protein>
    <recommendedName>
        <fullName evidence="5">Osiris 16</fullName>
    </recommendedName>
</protein>
<keyword evidence="1" id="KW-0812">Transmembrane</keyword>
<keyword evidence="1" id="KW-0472">Membrane</keyword>
<keyword evidence="2" id="KW-0732">Signal</keyword>
<evidence type="ECO:0000313" key="4">
    <source>
        <dbReference type="Proteomes" id="UP000095300"/>
    </source>
</evidence>